<dbReference type="InterPro" id="IPR007844">
    <property type="entry name" value="AsmA"/>
</dbReference>
<proteinExistence type="predicted"/>
<keyword evidence="2" id="KW-0472">Membrane</keyword>
<name>A0ABS3A7R1_9VIBR</name>
<gene>
    <name evidence="4" type="ORF">JYA62_15615</name>
</gene>
<feature type="domain" description="AsmA" evidence="3">
    <location>
        <begin position="2"/>
        <end position="618"/>
    </location>
</feature>
<comment type="caution">
    <text evidence="4">The sequence shown here is derived from an EMBL/GenBank/DDBJ whole genome shotgun (WGS) entry which is preliminary data.</text>
</comment>
<dbReference type="RefSeq" id="WP_206371158.1">
    <property type="nucleotide sequence ID" value="NZ_CAWPTM010000092.1"/>
</dbReference>
<dbReference type="Pfam" id="PF05170">
    <property type="entry name" value="AsmA"/>
    <property type="match status" value="1"/>
</dbReference>
<feature type="transmembrane region" description="Helical" evidence="2">
    <location>
        <begin position="5"/>
        <end position="26"/>
    </location>
</feature>
<feature type="compositionally biased region" description="Polar residues" evidence="1">
    <location>
        <begin position="397"/>
        <end position="422"/>
    </location>
</feature>
<dbReference type="PANTHER" id="PTHR30441:SF4">
    <property type="entry name" value="PROTEIN ASMA"/>
    <property type="match status" value="1"/>
</dbReference>
<keyword evidence="5" id="KW-1185">Reference proteome</keyword>
<evidence type="ECO:0000313" key="4">
    <source>
        <dbReference type="EMBL" id="MBN3579089.1"/>
    </source>
</evidence>
<protein>
    <submittedName>
        <fullName evidence="4">AsmA family protein</fullName>
    </submittedName>
</protein>
<evidence type="ECO:0000256" key="1">
    <source>
        <dbReference type="SAM" id="MobiDB-lite"/>
    </source>
</evidence>
<keyword evidence="2" id="KW-0812">Transmembrane</keyword>
<feature type="region of interest" description="Disordered" evidence="1">
    <location>
        <begin position="136"/>
        <end position="163"/>
    </location>
</feature>
<accession>A0ABS3A7R1</accession>
<dbReference type="Proteomes" id="UP000779070">
    <property type="component" value="Unassembled WGS sequence"/>
</dbReference>
<dbReference type="PANTHER" id="PTHR30441">
    <property type="entry name" value="DUF748 DOMAIN-CONTAINING PROTEIN"/>
    <property type="match status" value="1"/>
</dbReference>
<evidence type="ECO:0000259" key="3">
    <source>
        <dbReference type="Pfam" id="PF05170"/>
    </source>
</evidence>
<organism evidence="4 5">
    <name type="scientific">Vibrio neptunius</name>
    <dbReference type="NCBI Taxonomy" id="170651"/>
    <lineage>
        <taxon>Bacteria</taxon>
        <taxon>Pseudomonadati</taxon>
        <taxon>Pseudomonadota</taxon>
        <taxon>Gammaproteobacteria</taxon>
        <taxon>Vibrionales</taxon>
        <taxon>Vibrionaceae</taxon>
        <taxon>Vibrio</taxon>
    </lineage>
</organism>
<sequence>MKKLLLYIAIPLVIIIGALLALVLLVNPNQFKPLIVEQAQKQTGLELIIEGDISWQFYPSIGFELGKTELRNPQGFSQPNMFKVDTVGVDVSVMPLLSQQLEIGNVTLTGAEFYLETLKDGRKNIDVLTQAQTTQVEAAATATDTPSPEASAENAPSESSPSPVSAWTINLAGVTVSNAAVEIQDKQAGSYTKLYDVSLNLSEFAIDTWTKAEFAAKGENNQQKFTAQGSAEFKLAKGFAEYALRNIDLNASFSDPATKMDSIKLGLETFEFDKANALTYSVAGTAAGLDIDMKGAGALTIDTAISKVVMNKLTLDATFKGDALPQSPMKVDMASDLTFDLTKSHLSFVLEKLTANALAFDGKADVTLGDIPKVRFALHSPNIDLDEFLGLNKPAENASQPDTSVPANTDSTSSNSDPVSTNSAAASSSTPQAEVEPDLSALKTLDVKGDITIDKFKASNARMQNVTASFYVNRGIAELTSFSSNLYQGSITATAKLDARKSPASYTAKKQIKGVKVLPLLKDVANNDMLEGTGNIDVDVKGTSLTPTGIQKNLVGTVGINFTDGAVNGINVAQLIRENYAKIKGQKVESSNETQKTDFSAMKATLKLNKGNVSTNDLTMQSPLLRIRGNGSANYLNQTVDFTVSTSIVGSLEGQGGKDIDELRDVTIPINISGSWLQPKFKLVFDDVLKQKAQKEIDRGLKKLDEKLGEKIKDEKTKEVINGLLKGLFN</sequence>
<evidence type="ECO:0000256" key="2">
    <source>
        <dbReference type="SAM" id="Phobius"/>
    </source>
</evidence>
<keyword evidence="2" id="KW-1133">Transmembrane helix</keyword>
<evidence type="ECO:0000313" key="5">
    <source>
        <dbReference type="Proteomes" id="UP000779070"/>
    </source>
</evidence>
<dbReference type="InterPro" id="IPR052894">
    <property type="entry name" value="AsmA-related"/>
</dbReference>
<dbReference type="EMBL" id="JAFHLB010000021">
    <property type="protein sequence ID" value="MBN3579089.1"/>
    <property type="molecule type" value="Genomic_DNA"/>
</dbReference>
<feature type="region of interest" description="Disordered" evidence="1">
    <location>
        <begin position="393"/>
        <end position="437"/>
    </location>
</feature>
<reference evidence="4 5" key="1">
    <citation type="submission" date="2021-02" db="EMBL/GenBank/DDBJ databases">
        <title>Draft Genome Sequences of 5 Vibrio neptunius Strains Isolated From of Bivalve Hatcheries.</title>
        <authorList>
            <person name="Galvis F."/>
            <person name="Barja J.L."/>
            <person name="Lemos M.L."/>
            <person name="Balado M."/>
        </authorList>
    </citation>
    <scope>NUCLEOTIDE SEQUENCE [LARGE SCALE GENOMIC DNA]</scope>
    <source>
        <strain evidence="4 5">PP-145.98</strain>
    </source>
</reference>